<dbReference type="GO" id="GO:0004867">
    <property type="term" value="F:serine-type endopeptidase inhibitor activity"/>
    <property type="evidence" value="ECO:0007669"/>
    <property type="project" value="UniProtKB-KW"/>
</dbReference>
<feature type="domain" description="Serpin" evidence="6">
    <location>
        <begin position="74"/>
        <end position="430"/>
    </location>
</feature>
<dbReference type="GO" id="GO:0005615">
    <property type="term" value="C:extracellular space"/>
    <property type="evidence" value="ECO:0007669"/>
    <property type="project" value="InterPro"/>
</dbReference>
<dbReference type="OrthoDB" id="671595at2759"/>
<gene>
    <name evidence="9" type="primary">LOC412536</name>
</gene>
<comment type="similarity">
    <text evidence="1 4">Belongs to the serpin family.</text>
</comment>
<evidence type="ECO:0000313" key="7">
    <source>
        <dbReference type="EnsemblMetazoa" id="XP_006572060"/>
    </source>
</evidence>
<dbReference type="PANTHER" id="PTHR11461:SF211">
    <property type="entry name" value="GH10112P-RELATED"/>
    <property type="match status" value="1"/>
</dbReference>
<name>A0A7M7H184_APIME</name>
<accession>A0A8B6ZEP1</accession>
<dbReference type="PROSITE" id="PS00284">
    <property type="entry name" value="SERPIN"/>
    <property type="match status" value="1"/>
</dbReference>
<keyword evidence="5" id="KW-0472">Membrane</keyword>
<dbReference type="Gene3D" id="2.30.39.10">
    <property type="entry name" value="Alpha-1-antitrypsin, domain 1"/>
    <property type="match status" value="1"/>
</dbReference>
<dbReference type="Gene3D" id="3.30.497.10">
    <property type="entry name" value="Antithrombin, subunit I, domain 2"/>
    <property type="match status" value="1"/>
</dbReference>
<reference evidence="9" key="2">
    <citation type="submission" date="2025-04" db="UniProtKB">
        <authorList>
            <consortium name="RefSeq"/>
        </authorList>
    </citation>
    <scope>IDENTIFICATION</scope>
    <source>
        <strain evidence="9">DH4</strain>
        <tissue evidence="9">Whole body</tissue>
    </source>
</reference>
<dbReference type="EnsemblMetazoa" id="XM_006571997">
    <property type="protein sequence ID" value="XP_006572060"/>
    <property type="gene ID" value="LOC412536"/>
</dbReference>
<dbReference type="CDD" id="cd19601">
    <property type="entry name" value="serpin42Da-like"/>
    <property type="match status" value="1"/>
</dbReference>
<sequence length="439" mass="50930">MAKANMRESFRNIRFTLTFFSVLFAPRISFVIHRMSELLHIIFIIMLGSSSATFSNNKENIGKYLSASYNNFTRDLYKELTSTNVRNIVNSPLIIHMILSHLSHGAESTTLNELTKSLYHYNKILIEEEYKSLIIKLNELSMVKLYIANAMYIQDGFEILTEFLTIGKDVYQSEISKVDFKNNVEASQKINAWVNEKTNNKIPYFVSSDNFNENTKLILINAIYFNGTWLNIFNIRDTKDRIFHVSKNQTKLIPTMYSKSKYTHGDMPMLQAKFIEIPYKNPDVAMIIILPNQIDGLLNLQTNFSFEMLANTTRFYNDIKLYLPKFKIEFTIDLKNALNKLGLITMFKPNANFNRISNTPLMVDKVLHKAIIDINEEGTEAAATTAVSLRLRRCIYPEETEKFIVDRPFMFILEYKPNNIPLFIGNVQDIEVISQRDEL</sequence>
<dbReference type="SMR" id="A0A7M7H184"/>
<accession>A0A7M7H184</accession>
<keyword evidence="5" id="KW-0812">Transmembrane</keyword>
<dbReference type="SUPFAM" id="SSF56574">
    <property type="entry name" value="Serpins"/>
    <property type="match status" value="1"/>
</dbReference>
<proteinExistence type="inferred from homology"/>
<organism evidence="7">
    <name type="scientific">Apis mellifera</name>
    <name type="common">Honeybee</name>
    <dbReference type="NCBI Taxonomy" id="7460"/>
    <lineage>
        <taxon>Eukaryota</taxon>
        <taxon>Metazoa</taxon>
        <taxon>Ecdysozoa</taxon>
        <taxon>Arthropoda</taxon>
        <taxon>Hexapoda</taxon>
        <taxon>Insecta</taxon>
        <taxon>Pterygota</taxon>
        <taxon>Neoptera</taxon>
        <taxon>Endopterygota</taxon>
        <taxon>Hymenoptera</taxon>
        <taxon>Apocrita</taxon>
        <taxon>Aculeata</taxon>
        <taxon>Apoidea</taxon>
        <taxon>Anthophila</taxon>
        <taxon>Apidae</taxon>
        <taxon>Apis</taxon>
    </lineage>
</organism>
<evidence type="ECO:0000313" key="9">
    <source>
        <dbReference type="RefSeq" id="XP_006572060.1"/>
    </source>
</evidence>
<evidence type="ECO:0000259" key="6">
    <source>
        <dbReference type="SMART" id="SM00093"/>
    </source>
</evidence>
<keyword evidence="8" id="KW-1185">Reference proteome</keyword>
<protein>
    <submittedName>
        <fullName evidence="9">Leukocyte elastase inhibitor</fullName>
    </submittedName>
</protein>
<dbReference type="Pfam" id="PF00079">
    <property type="entry name" value="Serpin"/>
    <property type="match status" value="1"/>
</dbReference>
<keyword evidence="3" id="KW-0722">Serine protease inhibitor</keyword>
<evidence type="ECO:0000256" key="4">
    <source>
        <dbReference type="RuleBase" id="RU000411"/>
    </source>
</evidence>
<dbReference type="RefSeq" id="XP_006572060.1">
    <property type="nucleotide sequence ID" value="XM_006571997.3"/>
</dbReference>
<dbReference type="InterPro" id="IPR000215">
    <property type="entry name" value="Serpin_fam"/>
</dbReference>
<dbReference type="InterPro" id="IPR023795">
    <property type="entry name" value="Serpin_CS"/>
</dbReference>
<keyword evidence="2" id="KW-0646">Protease inhibitor</keyword>
<evidence type="ECO:0000256" key="2">
    <source>
        <dbReference type="ARBA" id="ARBA00022690"/>
    </source>
</evidence>
<dbReference type="KEGG" id="ame:412536"/>
<evidence type="ECO:0000256" key="3">
    <source>
        <dbReference type="ARBA" id="ARBA00022900"/>
    </source>
</evidence>
<dbReference type="InterPro" id="IPR023796">
    <property type="entry name" value="Serpin_dom"/>
</dbReference>
<dbReference type="InterPro" id="IPR042185">
    <property type="entry name" value="Serpin_sf_2"/>
</dbReference>
<dbReference type="InterPro" id="IPR036186">
    <property type="entry name" value="Serpin_sf"/>
</dbReference>
<evidence type="ECO:0000256" key="1">
    <source>
        <dbReference type="ARBA" id="ARBA00009500"/>
    </source>
</evidence>
<dbReference type="Proteomes" id="UP000005203">
    <property type="component" value="Linkage group LG11"/>
</dbReference>
<evidence type="ECO:0000256" key="5">
    <source>
        <dbReference type="SAM" id="Phobius"/>
    </source>
</evidence>
<dbReference type="AlphaFoldDB" id="A0A7M7H184"/>
<dbReference type="SMART" id="SM00093">
    <property type="entry name" value="SERPIN"/>
    <property type="match status" value="1"/>
</dbReference>
<dbReference type="InterPro" id="IPR042178">
    <property type="entry name" value="Serpin_sf_1"/>
</dbReference>
<feature type="transmembrane region" description="Helical" evidence="5">
    <location>
        <begin position="12"/>
        <end position="32"/>
    </location>
</feature>
<evidence type="ECO:0000313" key="8">
    <source>
        <dbReference type="Proteomes" id="UP000005203"/>
    </source>
</evidence>
<keyword evidence="5" id="KW-1133">Transmembrane helix</keyword>
<dbReference type="GeneID" id="412536"/>
<reference evidence="7" key="1">
    <citation type="submission" date="2021-01" db="UniProtKB">
        <authorList>
            <consortium name="EnsemblMetazoa"/>
        </authorList>
    </citation>
    <scope>IDENTIFICATION</scope>
    <source>
        <strain evidence="7">DH4</strain>
    </source>
</reference>
<dbReference type="PANTHER" id="PTHR11461">
    <property type="entry name" value="SERINE PROTEASE INHIBITOR, SERPIN"/>
    <property type="match status" value="1"/>
</dbReference>